<evidence type="ECO:0000313" key="10">
    <source>
        <dbReference type="Proteomes" id="UP001231166"/>
    </source>
</evidence>
<keyword evidence="4" id="KW-0560">Oxidoreductase</keyword>
<dbReference type="Pfam" id="PF08240">
    <property type="entry name" value="ADH_N"/>
    <property type="match status" value="1"/>
</dbReference>
<proteinExistence type="inferred from homology"/>
<reference evidence="7" key="1">
    <citation type="submission" date="2022-12" db="EMBL/GenBank/DDBJ databases">
        <authorList>
            <person name="Krivoruchko A.V."/>
            <person name="Elkin A."/>
        </authorList>
    </citation>
    <scope>NUCLEOTIDE SEQUENCE</scope>
    <source>
        <strain evidence="7">IEGM 249</strain>
    </source>
</reference>
<dbReference type="Proteomes" id="UP001066327">
    <property type="component" value="Unassembled WGS sequence"/>
</dbReference>
<name>A0AAX3YSR8_RHOOP</name>
<keyword evidence="2 5" id="KW-0479">Metal-binding</keyword>
<feature type="domain" description="Enoyl reductase (ER)" evidence="6">
    <location>
        <begin position="8"/>
        <end position="338"/>
    </location>
</feature>
<comment type="similarity">
    <text evidence="5">Belongs to the zinc-containing alcohol dehydrogenase family.</text>
</comment>
<evidence type="ECO:0000256" key="5">
    <source>
        <dbReference type="RuleBase" id="RU361277"/>
    </source>
</evidence>
<geneLocation type="plasmid" evidence="8 10">
    <name>pRho-VOC14-L</name>
</geneLocation>
<evidence type="ECO:0000256" key="3">
    <source>
        <dbReference type="ARBA" id="ARBA00022833"/>
    </source>
</evidence>
<dbReference type="InterPro" id="IPR002328">
    <property type="entry name" value="ADH_Zn_CS"/>
</dbReference>
<dbReference type="SUPFAM" id="SSF50129">
    <property type="entry name" value="GroES-like"/>
    <property type="match status" value="1"/>
</dbReference>
<dbReference type="InterPro" id="IPR011032">
    <property type="entry name" value="GroES-like_sf"/>
</dbReference>
<dbReference type="RefSeq" id="WP_269591580.1">
    <property type="nucleotide sequence ID" value="NZ_CP130956.1"/>
</dbReference>
<dbReference type="InterPro" id="IPR036291">
    <property type="entry name" value="NAD(P)-bd_dom_sf"/>
</dbReference>
<evidence type="ECO:0000256" key="4">
    <source>
        <dbReference type="ARBA" id="ARBA00023002"/>
    </source>
</evidence>
<dbReference type="AlphaFoldDB" id="A0AAX3YSR8"/>
<evidence type="ECO:0000313" key="7">
    <source>
        <dbReference type="EMBL" id="MCZ4586171.1"/>
    </source>
</evidence>
<evidence type="ECO:0000256" key="1">
    <source>
        <dbReference type="ARBA" id="ARBA00001947"/>
    </source>
</evidence>
<keyword evidence="3 5" id="KW-0862">Zinc</keyword>
<dbReference type="PANTHER" id="PTHR43401:SF2">
    <property type="entry name" value="L-THREONINE 3-DEHYDROGENASE"/>
    <property type="match status" value="1"/>
</dbReference>
<protein>
    <submittedName>
        <fullName evidence="8">Zinc-binding dehydrogenase</fullName>
    </submittedName>
</protein>
<evidence type="ECO:0000256" key="2">
    <source>
        <dbReference type="ARBA" id="ARBA00022723"/>
    </source>
</evidence>
<dbReference type="InterPro" id="IPR050129">
    <property type="entry name" value="Zn_alcohol_dh"/>
</dbReference>
<gene>
    <name evidence="7" type="ORF">O4328_21185</name>
    <name evidence="8" type="ORF">Q5707_41235</name>
</gene>
<keyword evidence="8" id="KW-0614">Plasmid</keyword>
<dbReference type="PROSITE" id="PS00059">
    <property type="entry name" value="ADH_ZINC"/>
    <property type="match status" value="1"/>
</dbReference>
<evidence type="ECO:0000259" key="6">
    <source>
        <dbReference type="SMART" id="SM00829"/>
    </source>
</evidence>
<dbReference type="EMBL" id="CP130956">
    <property type="protein sequence ID" value="WLF51895.1"/>
    <property type="molecule type" value="Genomic_DNA"/>
</dbReference>
<dbReference type="Proteomes" id="UP001231166">
    <property type="component" value="Plasmid pRho-VOC14-L"/>
</dbReference>
<dbReference type="GO" id="GO:0016491">
    <property type="term" value="F:oxidoreductase activity"/>
    <property type="evidence" value="ECO:0007669"/>
    <property type="project" value="UniProtKB-KW"/>
</dbReference>
<dbReference type="SUPFAM" id="SSF51735">
    <property type="entry name" value="NAD(P)-binding Rossmann-fold domains"/>
    <property type="match status" value="1"/>
</dbReference>
<dbReference type="EMBL" id="JAPWIS010000010">
    <property type="protein sequence ID" value="MCZ4586171.1"/>
    <property type="molecule type" value="Genomic_DNA"/>
</dbReference>
<dbReference type="GO" id="GO:0008270">
    <property type="term" value="F:zinc ion binding"/>
    <property type="evidence" value="ECO:0007669"/>
    <property type="project" value="InterPro"/>
</dbReference>
<sequence length="340" mass="35953">MKGIVFPGNDRVELREFQDPEPGYGEVVVGVRASGMCGSDLHAYHAPAADGQDLVIEGHEPCGVVEKIGEGVPSHVAQVGDRVMIHHYWGCGTCSECRSGWSQLCTSMEPRISSVNEHGGHASMIKVPAAQILPLPDELSFKAGAAIACGTGTAWGALLRLGDVGGKTLVVVGQGPVGASATMLGVALGARVIAVDLSDARLQKALTFGADAVVNPANEDVADAVRRLTGGTGAELMMETSGNSRGAQSGIDSLAIWGRGCFVGVGADVHFNTRDTLRRQLTLLTSWTMSTVEQMRCARFVMERNLPVDDLFTHTWSLGDAEDAYRWFSEQTDGKGAFVP</sequence>
<dbReference type="InterPro" id="IPR013149">
    <property type="entry name" value="ADH-like_C"/>
</dbReference>
<evidence type="ECO:0000313" key="9">
    <source>
        <dbReference type="Proteomes" id="UP001066327"/>
    </source>
</evidence>
<organism evidence="8 10">
    <name type="scientific">Rhodococcus opacus</name>
    <name type="common">Nocardia opaca</name>
    <dbReference type="NCBI Taxonomy" id="37919"/>
    <lineage>
        <taxon>Bacteria</taxon>
        <taxon>Bacillati</taxon>
        <taxon>Actinomycetota</taxon>
        <taxon>Actinomycetes</taxon>
        <taxon>Mycobacteriales</taxon>
        <taxon>Nocardiaceae</taxon>
        <taxon>Rhodococcus</taxon>
    </lineage>
</organism>
<dbReference type="InterPro" id="IPR020843">
    <property type="entry name" value="ER"/>
</dbReference>
<dbReference type="PANTHER" id="PTHR43401">
    <property type="entry name" value="L-THREONINE 3-DEHYDROGENASE"/>
    <property type="match status" value="1"/>
</dbReference>
<dbReference type="InterPro" id="IPR013154">
    <property type="entry name" value="ADH-like_N"/>
</dbReference>
<dbReference type="Pfam" id="PF00107">
    <property type="entry name" value="ADH_zinc_N"/>
    <property type="match status" value="1"/>
</dbReference>
<dbReference type="SMART" id="SM00829">
    <property type="entry name" value="PKS_ER"/>
    <property type="match status" value="1"/>
</dbReference>
<keyword evidence="9" id="KW-1185">Reference proteome</keyword>
<dbReference type="CDD" id="cd08239">
    <property type="entry name" value="THR_DH_like"/>
    <property type="match status" value="1"/>
</dbReference>
<reference evidence="8" key="2">
    <citation type="submission" date="2023-07" db="EMBL/GenBank/DDBJ databases">
        <title>Genomic analysis of Rhodococcus opacus VOC-14 with glycol ethers degradation activity.</title>
        <authorList>
            <person name="Narkevich D.A."/>
            <person name="Hlushen A.M."/>
            <person name="Akhremchuk A.E."/>
            <person name="Sikolenko M.A."/>
            <person name="Valentovich L.N."/>
        </authorList>
    </citation>
    <scope>NUCLEOTIDE SEQUENCE</scope>
    <source>
        <strain evidence="8">VOC-14</strain>
        <plasmid evidence="8">pRho-VOC14-L</plasmid>
    </source>
</reference>
<comment type="cofactor">
    <cofactor evidence="1 5">
        <name>Zn(2+)</name>
        <dbReference type="ChEBI" id="CHEBI:29105"/>
    </cofactor>
</comment>
<evidence type="ECO:0000313" key="8">
    <source>
        <dbReference type="EMBL" id="WLF51895.1"/>
    </source>
</evidence>
<accession>A0AAX3YSR8</accession>
<dbReference type="Gene3D" id="3.90.180.10">
    <property type="entry name" value="Medium-chain alcohol dehydrogenases, catalytic domain"/>
    <property type="match status" value="1"/>
</dbReference>